<evidence type="ECO:0000256" key="1">
    <source>
        <dbReference type="SAM" id="Coils"/>
    </source>
</evidence>
<keyword evidence="1" id="KW-0175">Coiled coil</keyword>
<sequence>QIMLNSTERLFAAEASSSVCRQLYEKRLAEINGELRRLEQARSFLEERLELEAKADFSRPVGIPLAALNWLVCPDCRESLVLESDQIRSGQIISGALTCPHCGRVLPVE</sequence>
<comment type="caution">
    <text evidence="2">The sequence shown here is derived from an EMBL/GenBank/DDBJ whole genome shotgun (WGS) entry which is preliminary data.</text>
</comment>
<feature type="non-terminal residue" evidence="2">
    <location>
        <position position="1"/>
    </location>
</feature>
<dbReference type="SUPFAM" id="SSF158997">
    <property type="entry name" value="Trm112p-like"/>
    <property type="match status" value="1"/>
</dbReference>
<proteinExistence type="predicted"/>
<feature type="coiled-coil region" evidence="1">
    <location>
        <begin position="21"/>
        <end position="55"/>
    </location>
</feature>
<dbReference type="InterPro" id="IPR005651">
    <property type="entry name" value="Trm112-like"/>
</dbReference>
<dbReference type="Gene3D" id="1.10.287.1490">
    <property type="match status" value="1"/>
</dbReference>
<reference evidence="2" key="2">
    <citation type="submission" date="2021-04" db="EMBL/GenBank/DDBJ databases">
        <authorList>
            <person name="Gilroy R."/>
        </authorList>
    </citation>
    <scope>NUCLEOTIDE SEQUENCE</scope>
    <source>
        <strain evidence="2">ChiGjej4B4-12881</strain>
    </source>
</reference>
<dbReference type="Proteomes" id="UP000886780">
    <property type="component" value="Unassembled WGS sequence"/>
</dbReference>
<evidence type="ECO:0000313" key="3">
    <source>
        <dbReference type="Proteomes" id="UP000886780"/>
    </source>
</evidence>
<accession>A0A9D1W5Z6</accession>
<reference evidence="2" key="1">
    <citation type="journal article" date="2021" name="PeerJ">
        <title>Extensive microbial diversity within the chicken gut microbiome revealed by metagenomics and culture.</title>
        <authorList>
            <person name="Gilroy R."/>
            <person name="Ravi A."/>
            <person name="Getino M."/>
            <person name="Pursley I."/>
            <person name="Horton D.L."/>
            <person name="Alikhan N.F."/>
            <person name="Baker D."/>
            <person name="Gharbi K."/>
            <person name="Hall N."/>
            <person name="Watson M."/>
            <person name="Adriaenssens E.M."/>
            <person name="Foster-Nyarko E."/>
            <person name="Jarju S."/>
            <person name="Secka A."/>
            <person name="Antonio M."/>
            <person name="Oren A."/>
            <person name="Chaudhuri R.R."/>
            <person name="La Ragione R."/>
            <person name="Hildebrand F."/>
            <person name="Pallen M.J."/>
        </authorList>
    </citation>
    <scope>NUCLEOTIDE SEQUENCE</scope>
    <source>
        <strain evidence="2">ChiGjej4B4-12881</strain>
    </source>
</reference>
<dbReference type="AlphaFoldDB" id="A0A9D1W5Z6"/>
<protein>
    <submittedName>
        <fullName evidence="2">Uncharacterized protein</fullName>
    </submittedName>
</protein>
<dbReference type="Pfam" id="PF03966">
    <property type="entry name" value="Trm112p"/>
    <property type="match status" value="1"/>
</dbReference>
<dbReference type="EMBL" id="DXEU01000171">
    <property type="protein sequence ID" value="HIX53010.1"/>
    <property type="molecule type" value="Genomic_DNA"/>
</dbReference>
<evidence type="ECO:0000313" key="2">
    <source>
        <dbReference type="EMBL" id="HIX53010.1"/>
    </source>
</evidence>
<gene>
    <name evidence="2" type="ORF">IAA28_09420</name>
</gene>
<organism evidence="2 3">
    <name type="scientific">Candidatus Lachnoclostridium stercoripullorum</name>
    <dbReference type="NCBI Taxonomy" id="2838635"/>
    <lineage>
        <taxon>Bacteria</taxon>
        <taxon>Bacillati</taxon>
        <taxon>Bacillota</taxon>
        <taxon>Clostridia</taxon>
        <taxon>Lachnospirales</taxon>
        <taxon>Lachnospiraceae</taxon>
    </lineage>
</organism>
<name>A0A9D1W5Z6_9FIRM</name>